<reference evidence="1 2" key="1">
    <citation type="submission" date="2020-08" db="EMBL/GenBank/DDBJ databases">
        <title>Sequencing the genomes of 1000 actinobacteria strains.</title>
        <authorList>
            <person name="Klenk H.-P."/>
        </authorList>
    </citation>
    <scope>NUCLEOTIDE SEQUENCE [LARGE SCALE GENOMIC DNA]</scope>
    <source>
        <strain evidence="1 2">DSM 44320</strain>
    </source>
</reference>
<keyword evidence="2" id="KW-1185">Reference proteome</keyword>
<organism evidence="1 2">
    <name type="scientific">Nonomuraea dietziae</name>
    <dbReference type="NCBI Taxonomy" id="65515"/>
    <lineage>
        <taxon>Bacteria</taxon>
        <taxon>Bacillati</taxon>
        <taxon>Actinomycetota</taxon>
        <taxon>Actinomycetes</taxon>
        <taxon>Streptosporangiales</taxon>
        <taxon>Streptosporangiaceae</taxon>
        <taxon>Nonomuraea</taxon>
    </lineage>
</organism>
<gene>
    <name evidence="1" type="ORF">FHR33_002640</name>
</gene>
<sequence length="39" mass="4122">MRPLPSATHASALIANSTATTIRVSTRPILMKITRSSAV</sequence>
<name>A0A7W5V896_9ACTN</name>
<evidence type="ECO:0000313" key="2">
    <source>
        <dbReference type="Proteomes" id="UP000579945"/>
    </source>
</evidence>
<comment type="caution">
    <text evidence="1">The sequence shown here is derived from an EMBL/GenBank/DDBJ whole genome shotgun (WGS) entry which is preliminary data.</text>
</comment>
<dbReference type="EMBL" id="JACIBV010000001">
    <property type="protein sequence ID" value="MBB3726780.1"/>
    <property type="molecule type" value="Genomic_DNA"/>
</dbReference>
<dbReference type="AlphaFoldDB" id="A0A7W5V896"/>
<dbReference type="Proteomes" id="UP000579945">
    <property type="component" value="Unassembled WGS sequence"/>
</dbReference>
<proteinExistence type="predicted"/>
<accession>A0A7W5V896</accession>
<evidence type="ECO:0000313" key="1">
    <source>
        <dbReference type="EMBL" id="MBB3726780.1"/>
    </source>
</evidence>
<protein>
    <submittedName>
        <fullName evidence="1">Uncharacterized protein</fullName>
    </submittedName>
</protein>